<accession>A0A1P8WJY2</accession>
<dbReference type="InterPro" id="IPR011959">
    <property type="entry name" value="CHP02270"/>
</dbReference>
<dbReference type="RefSeq" id="WP_077025680.1">
    <property type="nucleotide sequence ID" value="NZ_CP017641.1"/>
</dbReference>
<protein>
    <recommendedName>
        <fullName evidence="4">TIGR02270 family protein</fullName>
    </recommendedName>
</protein>
<feature type="region of interest" description="Disordered" evidence="1">
    <location>
        <begin position="309"/>
        <end position="335"/>
    </location>
</feature>
<evidence type="ECO:0008006" key="4">
    <source>
        <dbReference type="Google" id="ProtNLM"/>
    </source>
</evidence>
<evidence type="ECO:0000256" key="1">
    <source>
        <dbReference type="SAM" id="MobiDB-lite"/>
    </source>
</evidence>
<reference evidence="2 3" key="1">
    <citation type="journal article" date="2016" name="Front. Microbiol.">
        <title>Fuerstia marisgermanicae gen. nov., sp. nov., an Unusual Member of the Phylum Planctomycetes from the German Wadden Sea.</title>
        <authorList>
            <person name="Kohn T."/>
            <person name="Heuer A."/>
            <person name="Jogler M."/>
            <person name="Vollmers J."/>
            <person name="Boedeker C."/>
            <person name="Bunk B."/>
            <person name="Rast P."/>
            <person name="Borchert D."/>
            <person name="Glockner I."/>
            <person name="Freese H.M."/>
            <person name="Klenk H.P."/>
            <person name="Overmann J."/>
            <person name="Kaster A.K."/>
            <person name="Rohde M."/>
            <person name="Wiegand S."/>
            <person name="Jogler C."/>
        </authorList>
    </citation>
    <scope>NUCLEOTIDE SEQUENCE [LARGE SCALE GENOMIC DNA]</scope>
    <source>
        <strain evidence="2 3">NH11</strain>
    </source>
</reference>
<evidence type="ECO:0000313" key="3">
    <source>
        <dbReference type="Proteomes" id="UP000187735"/>
    </source>
</evidence>
<dbReference type="Proteomes" id="UP000187735">
    <property type="component" value="Chromosome"/>
</dbReference>
<proteinExistence type="predicted"/>
<keyword evidence="3" id="KW-1185">Reference proteome</keyword>
<dbReference type="STRING" id="1891926.Fuma_03996"/>
<gene>
    <name evidence="2" type="ORF">Fuma_03996</name>
</gene>
<dbReference type="OrthoDB" id="8089803at2"/>
<dbReference type="AlphaFoldDB" id="A0A1P8WJY2"/>
<evidence type="ECO:0000313" key="2">
    <source>
        <dbReference type="EMBL" id="APZ94364.1"/>
    </source>
</evidence>
<organism evidence="2 3">
    <name type="scientific">Fuerstiella marisgermanici</name>
    <dbReference type="NCBI Taxonomy" id="1891926"/>
    <lineage>
        <taxon>Bacteria</taxon>
        <taxon>Pseudomonadati</taxon>
        <taxon>Planctomycetota</taxon>
        <taxon>Planctomycetia</taxon>
        <taxon>Planctomycetales</taxon>
        <taxon>Planctomycetaceae</taxon>
        <taxon>Fuerstiella</taxon>
    </lineage>
</organism>
<dbReference type="EMBL" id="CP017641">
    <property type="protein sequence ID" value="APZ94364.1"/>
    <property type="molecule type" value="Genomic_DNA"/>
</dbReference>
<name>A0A1P8WJY2_9PLAN</name>
<sequence length="416" mass="44729">MNTPIVEPVIAIHAEHAADAWADRCGAVERPDYYLADLKQIDNRISENLDGLVVAASRIWDLLAQGLEGGEPAAVFTAAVVAVTEGNRDWMSQVLEVVVDKYTAKAMASAIAWVGAGNDHRLTSQLLASENPLHQHAGLAANAIQGIALPDDLFQRRDLTSHPRFLKSIGELGLTSLRRPCSSQLSSDNVEARFWAAWSCRLLGDSSAKRELMDIVTNEPDFAEKACPLIARGEAYAATADWLGKLAANAELQRLALVTTGAIADPVLAPWLIEFMANEELAPAAGEAFSMITGVDLEREDLTVDAGEVDESAGASDEASGKAEPADTDAPLPVPDPSLVKGWWAENGGRFKPGKRYLAGKTINRDNLWTVLAEGPQRQRAAAAIELALLEPGKPLFNVRAKVGDQVRRILSQSCE</sequence>
<dbReference type="NCBIfam" id="TIGR02270">
    <property type="entry name" value="TIGR02270 family protein"/>
    <property type="match status" value="1"/>
</dbReference>
<dbReference type="KEGG" id="fmr:Fuma_03996"/>